<organism evidence="2 3">
    <name type="scientific">Protea cynaroides</name>
    <dbReference type="NCBI Taxonomy" id="273540"/>
    <lineage>
        <taxon>Eukaryota</taxon>
        <taxon>Viridiplantae</taxon>
        <taxon>Streptophyta</taxon>
        <taxon>Embryophyta</taxon>
        <taxon>Tracheophyta</taxon>
        <taxon>Spermatophyta</taxon>
        <taxon>Magnoliopsida</taxon>
        <taxon>Proteales</taxon>
        <taxon>Proteaceae</taxon>
        <taxon>Protea</taxon>
    </lineage>
</organism>
<feature type="domain" description="Reverse transcriptase zinc-binding" evidence="1">
    <location>
        <begin position="62"/>
        <end position="119"/>
    </location>
</feature>
<protein>
    <recommendedName>
        <fullName evidence="1">Reverse transcriptase zinc-binding domain-containing protein</fullName>
    </recommendedName>
</protein>
<accession>A0A9Q0KMZ3</accession>
<dbReference type="AlphaFoldDB" id="A0A9Q0KMZ3"/>
<dbReference type="Proteomes" id="UP001141806">
    <property type="component" value="Unassembled WGS sequence"/>
</dbReference>
<gene>
    <name evidence="2" type="ORF">NE237_006320</name>
</gene>
<name>A0A9Q0KMZ3_9MAGN</name>
<dbReference type="OrthoDB" id="914170at2759"/>
<keyword evidence="3" id="KW-1185">Reference proteome</keyword>
<evidence type="ECO:0000259" key="1">
    <source>
        <dbReference type="Pfam" id="PF13966"/>
    </source>
</evidence>
<dbReference type="Pfam" id="PF13966">
    <property type="entry name" value="zf-RVT"/>
    <property type="match status" value="1"/>
</dbReference>
<dbReference type="InterPro" id="IPR026960">
    <property type="entry name" value="RVT-Znf"/>
</dbReference>
<evidence type="ECO:0000313" key="2">
    <source>
        <dbReference type="EMBL" id="KAJ4973146.1"/>
    </source>
</evidence>
<evidence type="ECO:0000313" key="3">
    <source>
        <dbReference type="Proteomes" id="UP001141806"/>
    </source>
</evidence>
<reference evidence="2" key="1">
    <citation type="journal article" date="2023" name="Plant J.">
        <title>The genome of the king protea, Protea cynaroides.</title>
        <authorList>
            <person name="Chang J."/>
            <person name="Duong T.A."/>
            <person name="Schoeman C."/>
            <person name="Ma X."/>
            <person name="Roodt D."/>
            <person name="Barker N."/>
            <person name="Li Z."/>
            <person name="Van de Peer Y."/>
            <person name="Mizrachi E."/>
        </authorList>
    </citation>
    <scope>NUCLEOTIDE SEQUENCE</scope>
    <source>
        <tissue evidence="2">Young leaves</tissue>
    </source>
</reference>
<sequence>MPTNHVMAAAAAAEQRHAIAITATAAAIATAQAAVEVVCLTRPNFTREHYASIVIQTAFKGSAWEEKEKNPKIPWASVAWDGNLLPQHSAFGWCLMLGKLPTDEMISAKGAQLKSRCELRHGDWGDDVSSFCRVWFFQKGVRLLSGMLRVCLVLAFIHL</sequence>
<comment type="caution">
    <text evidence="2">The sequence shown here is derived from an EMBL/GenBank/DDBJ whole genome shotgun (WGS) entry which is preliminary data.</text>
</comment>
<dbReference type="EMBL" id="JAMYWD010000004">
    <property type="protein sequence ID" value="KAJ4973146.1"/>
    <property type="molecule type" value="Genomic_DNA"/>
</dbReference>
<proteinExistence type="predicted"/>